<reference evidence="2" key="1">
    <citation type="journal article" date="2019" name="Sci. Rep.">
        <title>Draft genome of Tanacetum cinerariifolium, the natural source of mosquito coil.</title>
        <authorList>
            <person name="Yamashiro T."/>
            <person name="Shiraishi A."/>
            <person name="Satake H."/>
            <person name="Nakayama K."/>
        </authorList>
    </citation>
    <scope>NUCLEOTIDE SEQUENCE</scope>
</reference>
<sequence>MGKNQSEHINEFYKLVGDLAGIDIAILDEDHTLLLLTSLPSYYDNFMESLLYGRDTLKLENVLMTLNSRKLQKMTEAKSDGGKGFYVRWRSGKKDMKQGTYSSGSKSQQVLYMYEDQVPSSEADEYDNANVMMAMSIKALLYWIMDSGGSYHMTYKRDYLFDFKEYDGGNVPFGDERECRAVETPLQFLVMTSKSSREDARTFIEDVKVAD</sequence>
<name>A0A699II31_TANCI</name>
<dbReference type="AlphaFoldDB" id="A0A699II31"/>
<protein>
    <recommendedName>
        <fullName evidence="1">Retrovirus-related Pol polyprotein from transposon TNT 1-94-like beta-barrel domain-containing protein</fullName>
    </recommendedName>
</protein>
<feature type="domain" description="Retrovirus-related Pol polyprotein from transposon TNT 1-94-like beta-barrel" evidence="1">
    <location>
        <begin position="143"/>
        <end position="182"/>
    </location>
</feature>
<dbReference type="EMBL" id="BKCJ010295000">
    <property type="protein sequence ID" value="GEZ56913.1"/>
    <property type="molecule type" value="Genomic_DNA"/>
</dbReference>
<dbReference type="Pfam" id="PF14223">
    <property type="entry name" value="Retrotran_gag_2"/>
    <property type="match status" value="1"/>
</dbReference>
<proteinExistence type="predicted"/>
<dbReference type="Pfam" id="PF22936">
    <property type="entry name" value="Pol_BBD"/>
    <property type="match status" value="1"/>
</dbReference>
<accession>A0A699II31</accession>
<dbReference type="InterPro" id="IPR054722">
    <property type="entry name" value="PolX-like_BBD"/>
</dbReference>
<gene>
    <name evidence="2" type="ORF">Tci_528886</name>
</gene>
<comment type="caution">
    <text evidence="2">The sequence shown here is derived from an EMBL/GenBank/DDBJ whole genome shotgun (WGS) entry which is preliminary data.</text>
</comment>
<evidence type="ECO:0000259" key="1">
    <source>
        <dbReference type="Pfam" id="PF22936"/>
    </source>
</evidence>
<evidence type="ECO:0000313" key="2">
    <source>
        <dbReference type="EMBL" id="GEZ56913.1"/>
    </source>
</evidence>
<organism evidence="2">
    <name type="scientific">Tanacetum cinerariifolium</name>
    <name type="common">Dalmatian daisy</name>
    <name type="synonym">Chrysanthemum cinerariifolium</name>
    <dbReference type="NCBI Taxonomy" id="118510"/>
    <lineage>
        <taxon>Eukaryota</taxon>
        <taxon>Viridiplantae</taxon>
        <taxon>Streptophyta</taxon>
        <taxon>Embryophyta</taxon>
        <taxon>Tracheophyta</taxon>
        <taxon>Spermatophyta</taxon>
        <taxon>Magnoliopsida</taxon>
        <taxon>eudicotyledons</taxon>
        <taxon>Gunneridae</taxon>
        <taxon>Pentapetalae</taxon>
        <taxon>asterids</taxon>
        <taxon>campanulids</taxon>
        <taxon>Asterales</taxon>
        <taxon>Asteraceae</taxon>
        <taxon>Asteroideae</taxon>
        <taxon>Anthemideae</taxon>
        <taxon>Anthemidinae</taxon>
        <taxon>Tanacetum</taxon>
    </lineage>
</organism>